<dbReference type="EMBL" id="CP036347">
    <property type="protein sequence ID" value="QDU03160.1"/>
    <property type="molecule type" value="Genomic_DNA"/>
</dbReference>
<sequence>MNAEHELNLETLELKAFVPAKDFDLSKHFYSDLGFQIPWSSDELAYLHCGNCSFLLQNFYVKSLAENFMMHLSVQNVDDWRAHVREQQIAETYGVTVTEPEQRPWRMRDFVLYDPSGVLWRIAENTD</sequence>
<name>A0A517WD18_9PLAN</name>
<gene>
    <name evidence="2" type="ORF">V6x_28720</name>
</gene>
<evidence type="ECO:0000313" key="3">
    <source>
        <dbReference type="Proteomes" id="UP000320722"/>
    </source>
</evidence>
<dbReference type="RefSeq" id="WP_145040756.1">
    <property type="nucleotide sequence ID" value="NZ_CP036347.1"/>
</dbReference>
<feature type="domain" description="Glyoxalase/fosfomycin resistance/dioxygenase" evidence="1">
    <location>
        <begin position="18"/>
        <end position="122"/>
    </location>
</feature>
<organism evidence="2 3">
    <name type="scientific">Gimesia chilikensis</name>
    <dbReference type="NCBI Taxonomy" id="2605989"/>
    <lineage>
        <taxon>Bacteria</taxon>
        <taxon>Pseudomonadati</taxon>
        <taxon>Planctomycetota</taxon>
        <taxon>Planctomycetia</taxon>
        <taxon>Planctomycetales</taxon>
        <taxon>Planctomycetaceae</taxon>
        <taxon>Gimesia</taxon>
    </lineage>
</organism>
<evidence type="ECO:0000313" key="2">
    <source>
        <dbReference type="EMBL" id="QDU03160.1"/>
    </source>
</evidence>
<dbReference type="Proteomes" id="UP000320722">
    <property type="component" value="Chromosome"/>
</dbReference>
<evidence type="ECO:0000259" key="1">
    <source>
        <dbReference type="Pfam" id="PF00903"/>
    </source>
</evidence>
<proteinExistence type="predicted"/>
<reference evidence="2 3" key="1">
    <citation type="submission" date="2019-02" db="EMBL/GenBank/DDBJ databases">
        <title>Deep-cultivation of Planctomycetes and their phenomic and genomic characterization uncovers novel biology.</title>
        <authorList>
            <person name="Wiegand S."/>
            <person name="Jogler M."/>
            <person name="Boedeker C."/>
            <person name="Pinto D."/>
            <person name="Vollmers J."/>
            <person name="Rivas-Marin E."/>
            <person name="Kohn T."/>
            <person name="Peeters S.H."/>
            <person name="Heuer A."/>
            <person name="Rast P."/>
            <person name="Oberbeckmann S."/>
            <person name="Bunk B."/>
            <person name="Jeske O."/>
            <person name="Meyerdierks A."/>
            <person name="Storesund J.E."/>
            <person name="Kallscheuer N."/>
            <person name="Luecker S."/>
            <person name="Lage O.M."/>
            <person name="Pohl T."/>
            <person name="Merkel B.J."/>
            <person name="Hornburger P."/>
            <person name="Mueller R.-W."/>
            <person name="Bruemmer F."/>
            <person name="Labrenz M."/>
            <person name="Spormann A.M."/>
            <person name="Op den Camp H."/>
            <person name="Overmann J."/>
            <person name="Amann R."/>
            <person name="Jetten M.S.M."/>
            <person name="Mascher T."/>
            <person name="Medema M.H."/>
            <person name="Devos D.P."/>
            <person name="Kaster A.-K."/>
            <person name="Ovreas L."/>
            <person name="Rohde M."/>
            <person name="Galperin M.Y."/>
            <person name="Jogler C."/>
        </authorList>
    </citation>
    <scope>NUCLEOTIDE SEQUENCE [LARGE SCALE GENOMIC DNA]</scope>
    <source>
        <strain evidence="2 3">V6</strain>
    </source>
</reference>
<dbReference type="Gene3D" id="3.10.180.10">
    <property type="entry name" value="2,3-Dihydroxybiphenyl 1,2-Dioxygenase, domain 1"/>
    <property type="match status" value="1"/>
</dbReference>
<dbReference type="AlphaFoldDB" id="A0A517WD18"/>
<protein>
    <submittedName>
        <fullName evidence="2">Glyoxalase-like domain protein</fullName>
    </submittedName>
</protein>
<accession>A0A517WD18</accession>
<dbReference type="InterPro" id="IPR029068">
    <property type="entry name" value="Glyas_Bleomycin-R_OHBP_Dase"/>
</dbReference>
<dbReference type="InterPro" id="IPR004360">
    <property type="entry name" value="Glyas_Fos-R_dOase_dom"/>
</dbReference>
<dbReference type="CDD" id="cd08356">
    <property type="entry name" value="VOC_CChe_VCA0619_like"/>
    <property type="match status" value="1"/>
</dbReference>
<dbReference type="SUPFAM" id="SSF54593">
    <property type="entry name" value="Glyoxalase/Bleomycin resistance protein/Dihydroxybiphenyl dioxygenase"/>
    <property type="match status" value="1"/>
</dbReference>
<dbReference type="Pfam" id="PF00903">
    <property type="entry name" value="Glyoxalase"/>
    <property type="match status" value="1"/>
</dbReference>